<evidence type="ECO:0000313" key="4">
    <source>
        <dbReference type="Proteomes" id="UP001217089"/>
    </source>
</evidence>
<dbReference type="PANTHER" id="PTHR14469:SF0">
    <property type="entry name" value="FAMILY WITH SEQUENCE SIMILARITY 113"/>
    <property type="match status" value="1"/>
</dbReference>
<proteinExistence type="inferred from homology"/>
<dbReference type="EMBL" id="JARBDR010000246">
    <property type="protein sequence ID" value="KAJ8317704.1"/>
    <property type="molecule type" value="Genomic_DNA"/>
</dbReference>
<reference evidence="3 4" key="1">
    <citation type="submission" date="2022-12" db="EMBL/GenBank/DDBJ databases">
        <title>Chromosome-level genome of Tegillarca granosa.</title>
        <authorList>
            <person name="Kim J."/>
        </authorList>
    </citation>
    <scope>NUCLEOTIDE SEQUENCE [LARGE SCALE GENOMIC DNA]</scope>
    <source>
        <strain evidence="3">Teg-2019</strain>
        <tissue evidence="3">Adductor muscle</tissue>
    </source>
</reference>
<evidence type="ECO:0000256" key="1">
    <source>
        <dbReference type="ARBA" id="ARBA00037957"/>
    </source>
</evidence>
<dbReference type="InterPro" id="IPR036514">
    <property type="entry name" value="SGNH_hydro_sf"/>
</dbReference>
<comment type="caution">
    <text evidence="3">The sequence shown here is derived from an EMBL/GenBank/DDBJ whole genome shotgun (WGS) entry which is preliminary data.</text>
</comment>
<evidence type="ECO:0008006" key="5">
    <source>
        <dbReference type="Google" id="ProtNLM"/>
    </source>
</evidence>
<keyword evidence="4" id="KW-1185">Reference proteome</keyword>
<dbReference type="Proteomes" id="UP001217089">
    <property type="component" value="Unassembled WGS sequence"/>
</dbReference>
<gene>
    <name evidence="3" type="ORF">KUTeg_005608</name>
</gene>
<dbReference type="PANTHER" id="PTHR14469">
    <property type="entry name" value="SARCOMA ANTIGEN NY-SAR-23"/>
    <property type="match status" value="1"/>
</dbReference>
<organism evidence="3 4">
    <name type="scientific">Tegillarca granosa</name>
    <name type="common">Malaysian cockle</name>
    <name type="synonym">Anadara granosa</name>
    <dbReference type="NCBI Taxonomy" id="220873"/>
    <lineage>
        <taxon>Eukaryota</taxon>
        <taxon>Metazoa</taxon>
        <taxon>Spiralia</taxon>
        <taxon>Lophotrochozoa</taxon>
        <taxon>Mollusca</taxon>
        <taxon>Bivalvia</taxon>
        <taxon>Autobranchia</taxon>
        <taxon>Pteriomorphia</taxon>
        <taxon>Arcoida</taxon>
        <taxon>Arcoidea</taxon>
        <taxon>Arcidae</taxon>
        <taxon>Tegillarca</taxon>
    </lineage>
</organism>
<accession>A0ABQ9FKB1</accession>
<dbReference type="SUPFAM" id="SSF52266">
    <property type="entry name" value="SGNH hydrolase"/>
    <property type="match status" value="1"/>
</dbReference>
<dbReference type="Gene3D" id="3.40.50.1110">
    <property type="entry name" value="SGNH hydrolase"/>
    <property type="match status" value="1"/>
</dbReference>
<protein>
    <recommendedName>
        <fullName evidence="5">PC-esterase domain-containing protein 1A</fullName>
    </recommendedName>
</protein>
<comment type="similarity">
    <text evidence="1">Belongs to the PC-esterase family.</text>
</comment>
<evidence type="ECO:0000256" key="2">
    <source>
        <dbReference type="SAM" id="MobiDB-lite"/>
    </source>
</evidence>
<evidence type="ECO:0000313" key="3">
    <source>
        <dbReference type="EMBL" id="KAJ8317704.1"/>
    </source>
</evidence>
<sequence length="506" mass="59929">MSCIFLQEDIQKLFLNKHVVVMGGSIQRSVYKDLVRLLQGNVYLKDRELRLKGEETMLNDKLTFKSQVINGPGYREEREYMTDHYFLKFIFLTRCYNAYLESILKDFADAEFKPDVIIINSCLWDLTSYGGKGRNNASAIIEYKENLDKMFKRFKETLPECLCIWNTNPPIAQDCKGGVFVPGTEDLKSIMGLHLLEANVYAQKLASSHGFEVIDLYYYLMNHIHRRAEDGIHWDMTAHRRITNLILTHISEAWEIDLPKHLENARKYSENKTSENEIKENKTDDNQNKENITALAQDDTNNTETIEQRTKKPKINKNNQNKFRRGKARGGTALRRAVRFPRIRGQSQKPIPQRSNSPSLQNMNEAFVTNQQYYHDYKADTVKFDYNHGFDYNYDENDNYEYHTESQSSEYNLENEYDTNYNYDYHSDYNHEEYFPPVEPPPRNRYAEDHYSSSIAEKYYQSTQPQALWQEDRWSPYNQYPHHGKIHPAERGHIHRYMPYGRRPPW</sequence>
<feature type="region of interest" description="Disordered" evidence="2">
    <location>
        <begin position="268"/>
        <end position="290"/>
    </location>
</feature>
<feature type="compositionally biased region" description="Basic and acidic residues" evidence="2">
    <location>
        <begin position="268"/>
        <end position="288"/>
    </location>
</feature>
<name>A0ABQ9FKB1_TEGGR</name>